<proteinExistence type="inferred from homology"/>
<keyword evidence="4" id="KW-1185">Reference proteome</keyword>
<dbReference type="RefSeq" id="WP_155038784.1">
    <property type="nucleotide sequence ID" value="NZ_JBHGCD010000002.1"/>
</dbReference>
<feature type="domain" description="FAD-binding FR-type" evidence="2">
    <location>
        <begin position="111"/>
        <end position="235"/>
    </location>
</feature>
<dbReference type="CDD" id="cd06193">
    <property type="entry name" value="siderophore_interacting"/>
    <property type="match status" value="1"/>
</dbReference>
<protein>
    <submittedName>
        <fullName evidence="3">Siderophore-interacting protein</fullName>
    </submittedName>
</protein>
<comment type="similarity">
    <text evidence="1">Belongs to the SIP oxidoreductase family.</text>
</comment>
<dbReference type="InterPro" id="IPR017938">
    <property type="entry name" value="Riboflavin_synthase-like_b-brl"/>
</dbReference>
<dbReference type="InterPro" id="IPR017927">
    <property type="entry name" value="FAD-bd_FR_type"/>
</dbReference>
<dbReference type="PANTHER" id="PTHR30157">
    <property type="entry name" value="FERRIC REDUCTASE, NADPH-DEPENDENT"/>
    <property type="match status" value="1"/>
</dbReference>
<comment type="caution">
    <text evidence="3">The sequence shown here is derived from an EMBL/GenBank/DDBJ whole genome shotgun (WGS) entry which is preliminary data.</text>
</comment>
<dbReference type="Pfam" id="PF08021">
    <property type="entry name" value="FAD_binding_9"/>
    <property type="match status" value="1"/>
</dbReference>
<dbReference type="EMBL" id="WMIG01000002">
    <property type="protein sequence ID" value="MTH58844.1"/>
    <property type="molecule type" value="Genomic_DNA"/>
</dbReference>
<reference evidence="3 4" key="1">
    <citation type="submission" date="2019-11" db="EMBL/GenBank/DDBJ databases">
        <authorList>
            <person name="Dong K."/>
        </authorList>
    </citation>
    <scope>NUCLEOTIDE SEQUENCE [LARGE SCALE GENOMIC DNA]</scope>
    <source>
        <strain evidence="3 4">NBRC 112902</strain>
    </source>
</reference>
<dbReference type="Pfam" id="PF04954">
    <property type="entry name" value="SIP"/>
    <property type="match status" value="1"/>
</dbReference>
<dbReference type="GO" id="GO:0016491">
    <property type="term" value="F:oxidoreductase activity"/>
    <property type="evidence" value="ECO:0007669"/>
    <property type="project" value="InterPro"/>
</dbReference>
<dbReference type="Proteomes" id="UP000449846">
    <property type="component" value="Unassembled WGS sequence"/>
</dbReference>
<gene>
    <name evidence="3" type="ORF">GL300_06420</name>
</gene>
<evidence type="ECO:0000313" key="3">
    <source>
        <dbReference type="EMBL" id="MTH58844.1"/>
    </source>
</evidence>
<evidence type="ECO:0000313" key="4">
    <source>
        <dbReference type="Proteomes" id="UP000449846"/>
    </source>
</evidence>
<dbReference type="InterPro" id="IPR039261">
    <property type="entry name" value="FNR_nucleotide-bd"/>
</dbReference>
<dbReference type="PANTHER" id="PTHR30157:SF0">
    <property type="entry name" value="NADPH-DEPENDENT FERRIC-CHELATE REDUCTASE"/>
    <property type="match status" value="1"/>
</dbReference>
<sequence>MRLTTPPEFQSEAMLRGIDFAPLDLLLRQEALEHGLEVHDGHGRSTWCETELGEFGVKKRGGDVLVFARAHRPEWLSAIQEAIVEHLAETMPETAQGLRWSSLADIGKPPANFSLARVGKVRRLSADFLRMRLHGPDLGRLATLDSIHFRLVLPVAGDTAPEWPRLGGNGQVQWPSGAKALHRPVYTVRAIDADAGWLETDIFLHHGGRISDWALAGPEGDLVGLMGPSGGGIPTTERLLLAGDQTAWPAIARILESRPDAMGTTWLLGAESDYPMPKTGNISVTPLPDGAEALATILQESPPESTEHLWMAGEKSRIAMLRHLLLDKLGHDKRHAHLAAYWTAGTPDTGA</sequence>
<accession>A0A844HK86</accession>
<dbReference type="PROSITE" id="PS51384">
    <property type="entry name" value="FAD_FR"/>
    <property type="match status" value="1"/>
</dbReference>
<dbReference type="InterPro" id="IPR013113">
    <property type="entry name" value="SIP_FAD-bd"/>
</dbReference>
<name>A0A844HK86_9RHOB</name>
<evidence type="ECO:0000259" key="2">
    <source>
        <dbReference type="PROSITE" id="PS51384"/>
    </source>
</evidence>
<evidence type="ECO:0000256" key="1">
    <source>
        <dbReference type="ARBA" id="ARBA00035644"/>
    </source>
</evidence>
<dbReference type="AlphaFoldDB" id="A0A844HK86"/>
<dbReference type="InterPro" id="IPR039374">
    <property type="entry name" value="SIP_fam"/>
</dbReference>
<dbReference type="Gene3D" id="2.40.30.10">
    <property type="entry name" value="Translation factors"/>
    <property type="match status" value="1"/>
</dbReference>
<organism evidence="3 4">
    <name type="scientific">Paracoccus litorisediminis</name>
    <dbReference type="NCBI Taxonomy" id="2006130"/>
    <lineage>
        <taxon>Bacteria</taxon>
        <taxon>Pseudomonadati</taxon>
        <taxon>Pseudomonadota</taxon>
        <taxon>Alphaproteobacteria</taxon>
        <taxon>Rhodobacterales</taxon>
        <taxon>Paracoccaceae</taxon>
        <taxon>Paracoccus</taxon>
    </lineage>
</organism>
<dbReference type="InterPro" id="IPR007037">
    <property type="entry name" value="SIP_rossman_dom"/>
</dbReference>
<dbReference type="OrthoDB" id="9814826at2"/>
<dbReference type="SUPFAM" id="SSF63380">
    <property type="entry name" value="Riboflavin synthase domain-like"/>
    <property type="match status" value="1"/>
</dbReference>
<dbReference type="Gene3D" id="3.40.50.80">
    <property type="entry name" value="Nucleotide-binding domain of ferredoxin-NADP reductase (FNR) module"/>
    <property type="match status" value="1"/>
</dbReference>